<proteinExistence type="predicted"/>
<protein>
    <submittedName>
        <fullName evidence="2">Acetyltransferase, GNAT family</fullName>
    </submittedName>
</protein>
<gene>
    <name evidence="2" type="ORF">HMPREF1044_0286</name>
</gene>
<dbReference type="PROSITE" id="PS51186">
    <property type="entry name" value="GNAT"/>
    <property type="match status" value="1"/>
</dbReference>
<dbReference type="SUPFAM" id="SSF55729">
    <property type="entry name" value="Acyl-CoA N-acyltransferases (Nat)"/>
    <property type="match status" value="1"/>
</dbReference>
<dbReference type="InterPro" id="IPR000182">
    <property type="entry name" value="GNAT_dom"/>
</dbReference>
<comment type="caution">
    <text evidence="2">The sequence shown here is derived from an EMBL/GenBank/DDBJ whole genome shotgun (WGS) entry which is preliminary data.</text>
</comment>
<dbReference type="InterPro" id="IPR051531">
    <property type="entry name" value="N-acetyltransferase"/>
</dbReference>
<feature type="domain" description="N-acetyltransferase" evidence="1">
    <location>
        <begin position="1"/>
        <end position="93"/>
    </location>
</feature>
<evidence type="ECO:0000313" key="2">
    <source>
        <dbReference type="EMBL" id="EID22365.1"/>
    </source>
</evidence>
<reference evidence="2 3" key="1">
    <citation type="submission" date="2012-01" db="EMBL/GenBank/DDBJ databases">
        <authorList>
            <person name="Harkins D.M."/>
            <person name="Madupu R."/>
            <person name="Durkin A.S."/>
            <person name="Torralba M."/>
            <person name="Methe B."/>
            <person name="Sutton G.G."/>
            <person name="Nelson K.E."/>
        </authorList>
    </citation>
    <scope>NUCLEOTIDE SEQUENCE [LARGE SCALE GENOMIC DNA]</scope>
    <source>
        <strain evidence="2 3">SK53</strain>
    </source>
</reference>
<dbReference type="InterPro" id="IPR016181">
    <property type="entry name" value="Acyl_CoA_acyltransferase"/>
</dbReference>
<dbReference type="PANTHER" id="PTHR43792">
    <property type="entry name" value="GNAT FAMILY, PUTATIVE (AFU_ORTHOLOGUE AFUA_3G00765)-RELATED-RELATED"/>
    <property type="match status" value="1"/>
</dbReference>
<dbReference type="Proteomes" id="UP000005070">
    <property type="component" value="Unassembled WGS sequence"/>
</dbReference>
<dbReference type="EMBL" id="AICQ01000007">
    <property type="protein sequence ID" value="EID22365.1"/>
    <property type="molecule type" value="Genomic_DNA"/>
</dbReference>
<sequence length="103" mass="11480">MIGDISVVDIDEDINACEVGYVLSKRYWGRGLMTEALQEVLSYLLKEADFNCVTADFVTDNPASGRVMAKAGMIYEATFRKAVFHKGKIKDFSSYGILKSDLQ</sequence>
<evidence type="ECO:0000259" key="1">
    <source>
        <dbReference type="PROSITE" id="PS51186"/>
    </source>
</evidence>
<dbReference type="AlphaFoldDB" id="A0AAD2Y4G1"/>
<dbReference type="GO" id="GO:0016747">
    <property type="term" value="F:acyltransferase activity, transferring groups other than amino-acyl groups"/>
    <property type="evidence" value="ECO:0007669"/>
    <property type="project" value="InterPro"/>
</dbReference>
<dbReference type="Gene3D" id="3.40.630.30">
    <property type="match status" value="1"/>
</dbReference>
<evidence type="ECO:0000313" key="3">
    <source>
        <dbReference type="Proteomes" id="UP000005070"/>
    </source>
</evidence>
<organism evidence="2 3">
    <name type="scientific">Streptococcus constellatus subsp. constellatus SK53</name>
    <dbReference type="NCBI Taxonomy" id="1095730"/>
    <lineage>
        <taxon>Bacteria</taxon>
        <taxon>Bacillati</taxon>
        <taxon>Bacillota</taxon>
        <taxon>Bacilli</taxon>
        <taxon>Lactobacillales</taxon>
        <taxon>Streptococcaceae</taxon>
        <taxon>Streptococcus</taxon>
        <taxon>Streptococcus anginosus group</taxon>
    </lineage>
</organism>
<accession>A0AAD2Y4G1</accession>
<dbReference type="Pfam" id="PF13302">
    <property type="entry name" value="Acetyltransf_3"/>
    <property type="match status" value="1"/>
</dbReference>
<name>A0AAD2Y4G1_STRCV</name>